<dbReference type="PANTHER" id="PTHR48057">
    <property type="entry name" value="LEUCINE-RICH REPEAT SERINE/THREONINE-PROTEIN KINASE 1"/>
    <property type="match status" value="1"/>
</dbReference>
<evidence type="ECO:0000256" key="1">
    <source>
        <dbReference type="ARBA" id="ARBA00022614"/>
    </source>
</evidence>
<dbReference type="AlphaFoldDB" id="A0A7S4ELX2"/>
<dbReference type="SUPFAM" id="SSF52058">
    <property type="entry name" value="L domain-like"/>
    <property type="match status" value="1"/>
</dbReference>
<organism evidence="3">
    <name type="scientific">Pseudo-nitzschia australis</name>
    <dbReference type="NCBI Taxonomy" id="44445"/>
    <lineage>
        <taxon>Eukaryota</taxon>
        <taxon>Sar</taxon>
        <taxon>Stramenopiles</taxon>
        <taxon>Ochrophyta</taxon>
        <taxon>Bacillariophyta</taxon>
        <taxon>Bacillariophyceae</taxon>
        <taxon>Bacillariophycidae</taxon>
        <taxon>Bacillariales</taxon>
        <taxon>Bacillariaceae</taxon>
        <taxon>Pseudo-nitzschia</taxon>
    </lineage>
</organism>
<dbReference type="InterPro" id="IPR032675">
    <property type="entry name" value="LRR_dom_sf"/>
</dbReference>
<dbReference type="Pfam" id="PF00560">
    <property type="entry name" value="LRR_1"/>
    <property type="match status" value="1"/>
</dbReference>
<keyword evidence="1" id="KW-0433">Leucine-rich repeat</keyword>
<dbReference type="InterPro" id="IPR052595">
    <property type="entry name" value="LRRC69/RLP"/>
</dbReference>
<dbReference type="Gene3D" id="3.80.10.10">
    <property type="entry name" value="Ribonuclease Inhibitor"/>
    <property type="match status" value="1"/>
</dbReference>
<dbReference type="InterPro" id="IPR003591">
    <property type="entry name" value="Leu-rich_rpt_typical-subtyp"/>
</dbReference>
<gene>
    <name evidence="3" type="ORF">PAUS00366_LOCUS14367</name>
</gene>
<dbReference type="FunFam" id="3.80.10.10:FF:000041">
    <property type="entry name" value="LRR receptor-like serine/threonine-protein kinase ERECTA"/>
    <property type="match status" value="1"/>
</dbReference>
<protein>
    <recommendedName>
        <fullName evidence="4">Leucine-rich repeat-containing N-terminal plant-type domain-containing protein</fullName>
    </recommendedName>
</protein>
<dbReference type="EMBL" id="HBIX01020379">
    <property type="protein sequence ID" value="CAE0721612.1"/>
    <property type="molecule type" value="Transcribed_RNA"/>
</dbReference>
<dbReference type="InterPro" id="IPR001611">
    <property type="entry name" value="Leu-rich_rpt"/>
</dbReference>
<proteinExistence type="predicted"/>
<keyword evidence="2" id="KW-0677">Repeat</keyword>
<dbReference type="Pfam" id="PF13855">
    <property type="entry name" value="LRR_8"/>
    <property type="match status" value="1"/>
</dbReference>
<reference evidence="3" key="1">
    <citation type="submission" date="2021-01" db="EMBL/GenBank/DDBJ databases">
        <authorList>
            <person name="Corre E."/>
            <person name="Pelletier E."/>
            <person name="Niang G."/>
            <person name="Scheremetjew M."/>
            <person name="Finn R."/>
            <person name="Kale V."/>
            <person name="Holt S."/>
            <person name="Cochrane G."/>
            <person name="Meng A."/>
            <person name="Brown T."/>
            <person name="Cohen L."/>
        </authorList>
    </citation>
    <scope>NUCLEOTIDE SEQUENCE</scope>
    <source>
        <strain evidence="3">10249 10 AB</strain>
    </source>
</reference>
<evidence type="ECO:0000256" key="2">
    <source>
        <dbReference type="ARBA" id="ARBA00022737"/>
    </source>
</evidence>
<dbReference type="SMART" id="SM00369">
    <property type="entry name" value="LRR_TYP"/>
    <property type="match status" value="3"/>
</dbReference>
<sequence length="341" mass="38214">MASATTITATKQISISSLLTTVLSLLLVLTLSWPSLLCVDAKTAKPKKKTKPQLYERYKNICQGLPTIKKHHESHLQQLVKTIGGTKIAGKTPQNEAACWMFRQKRGYNIQRYALAVTYYASKGAQWDTNTNWMTPKHECTWHGVTCNLFGAVIELDLGYIELEGLIPRELGMLGSLRDLDLHGNDLQGIIPHMLMVGMKNGQYLRLQMNGLFGSIHKEISRMTNLKELYLFGNFFAGTIPKQLSELKKLEIVDLYANQLTGTIPKELAKLPNLKYLDLHDNNLVGTMPKEICDKKLETLVADCHGKYPEVKCDCCTVCCEGIPVLSCFDPKTGQQVTRPI</sequence>
<evidence type="ECO:0008006" key="4">
    <source>
        <dbReference type="Google" id="ProtNLM"/>
    </source>
</evidence>
<dbReference type="PANTHER" id="PTHR48057:SF7">
    <property type="entry name" value="LEUCINE-RICH REPEAT SERINE_THREONINE-PROTEIN KINASE 1"/>
    <property type="match status" value="1"/>
</dbReference>
<accession>A0A7S4ELX2</accession>
<evidence type="ECO:0000313" key="3">
    <source>
        <dbReference type="EMBL" id="CAE0721612.1"/>
    </source>
</evidence>
<name>A0A7S4ELX2_9STRA</name>